<dbReference type="PANTHER" id="PTHR12027:SF91">
    <property type="entry name" value="PROTO-ONCOGENE WNT-1"/>
    <property type="match status" value="1"/>
</dbReference>
<keyword evidence="8" id="KW-0449">Lipoprotein</keyword>
<dbReference type="PROSITE" id="PS50250">
    <property type="entry name" value="PCI"/>
    <property type="match status" value="1"/>
</dbReference>
<dbReference type="InterPro" id="IPR043158">
    <property type="entry name" value="Wnt_C"/>
</dbReference>
<dbReference type="GO" id="GO:0045165">
    <property type="term" value="P:cell fate commitment"/>
    <property type="evidence" value="ECO:0007669"/>
    <property type="project" value="TreeGrafter"/>
</dbReference>
<dbReference type="InterPro" id="IPR000717">
    <property type="entry name" value="PCI_dom"/>
</dbReference>
<comment type="subcellular location">
    <subcellularLocation>
        <location evidence="1 9">Secreted</location>
        <location evidence="1 9">Extracellular space</location>
        <location evidence="1 9">Extracellular matrix</location>
    </subcellularLocation>
</comment>
<keyword evidence="5" id="KW-0272">Extracellular matrix</keyword>
<dbReference type="GO" id="GO:0005125">
    <property type="term" value="F:cytokine activity"/>
    <property type="evidence" value="ECO:0007669"/>
    <property type="project" value="TreeGrafter"/>
</dbReference>
<evidence type="ECO:0000256" key="1">
    <source>
        <dbReference type="ARBA" id="ARBA00004498"/>
    </source>
</evidence>
<keyword evidence="4" id="KW-0964">Secreted</keyword>
<accession>A0AA35SZQ0</accession>
<dbReference type="Pfam" id="PF00110">
    <property type="entry name" value="wnt"/>
    <property type="match status" value="1"/>
</dbReference>
<dbReference type="Gene3D" id="3.30.2460.20">
    <property type="match status" value="1"/>
</dbReference>
<comment type="caution">
    <text evidence="11">The sequence shown here is derived from an EMBL/GenBank/DDBJ whole genome shotgun (WGS) entry which is preliminary data.</text>
</comment>
<feature type="domain" description="PCI" evidence="10">
    <location>
        <begin position="5"/>
        <end position="173"/>
    </location>
</feature>
<evidence type="ECO:0000256" key="9">
    <source>
        <dbReference type="RuleBase" id="RU003500"/>
    </source>
</evidence>
<comment type="function">
    <text evidence="9">Ligand for members of the frizzled family of seven transmembrane receptors.</text>
</comment>
<evidence type="ECO:0000256" key="4">
    <source>
        <dbReference type="ARBA" id="ARBA00022525"/>
    </source>
</evidence>
<protein>
    <recommendedName>
        <fullName evidence="9">Protein Wnt</fullName>
    </recommendedName>
</protein>
<evidence type="ECO:0000313" key="11">
    <source>
        <dbReference type="EMBL" id="CAI8038833.1"/>
    </source>
</evidence>
<dbReference type="InterPro" id="IPR033464">
    <property type="entry name" value="CSN8_PSD8_EIF3K"/>
</dbReference>
<evidence type="ECO:0000256" key="6">
    <source>
        <dbReference type="ARBA" id="ARBA00022687"/>
    </source>
</evidence>
<evidence type="ECO:0000256" key="7">
    <source>
        <dbReference type="ARBA" id="ARBA00023157"/>
    </source>
</evidence>
<dbReference type="GO" id="GO:0005615">
    <property type="term" value="C:extracellular space"/>
    <property type="evidence" value="ECO:0007669"/>
    <property type="project" value="TreeGrafter"/>
</dbReference>
<keyword evidence="12" id="KW-1185">Reference proteome</keyword>
<dbReference type="Pfam" id="PF10075">
    <property type="entry name" value="CSN8_PSD8_EIF3K"/>
    <property type="match status" value="1"/>
</dbReference>
<dbReference type="GO" id="GO:0005109">
    <property type="term" value="F:frizzled binding"/>
    <property type="evidence" value="ECO:0007669"/>
    <property type="project" value="TreeGrafter"/>
</dbReference>
<evidence type="ECO:0000256" key="2">
    <source>
        <dbReference type="ARBA" id="ARBA00005683"/>
    </source>
</evidence>
<evidence type="ECO:0000313" key="12">
    <source>
        <dbReference type="Proteomes" id="UP001174909"/>
    </source>
</evidence>
<keyword evidence="7" id="KW-1015">Disulfide bond</keyword>
<keyword evidence="3 9" id="KW-0217">Developmental protein</keyword>
<proteinExistence type="inferred from homology"/>
<evidence type="ECO:0000256" key="3">
    <source>
        <dbReference type="ARBA" id="ARBA00022473"/>
    </source>
</evidence>
<dbReference type="Proteomes" id="UP001174909">
    <property type="component" value="Unassembled WGS sequence"/>
</dbReference>
<sequence length="547" mass="60518">MEELVRSQKYNELAEYCEEEELKAPQCIPNAEIYGTLLGVYLVQNELDHAKLLWQRIPSSVKQEHKEISELWEIGKRLWRKEFPAVYELARNPKWPSHIEPLVASIVERLRDRVLVLVGKSYSVIRLDGLCSLLGLSTDQTRHLAQEKGWEVDIGAKIVNPKPISAAVESDSLSLLVVVWLCGVGILGSSGAGGGGQDCLQLFDTYSQGVYVCQHHSDLIVALQIAEELGREECQRAFEREMWNCSSFSILRAPNVTSLATKEAAYVHALSLAAIAHSVAKVCAVGDVTSCSCDTEQLELPATDSERRYAMGCSDNVGFGLNFAAQFLRLRHSITTADSLQEGATNAQWREVFLHNLRTAAEVVRGKTSVSTMPCKCLGVSGTCTVLSCPQQKYSEFSILAEEILRIYLSYTCQFTSTSAAAITRDRGNGSTGGINDRVSPQITVSAGQQRSCSQPNERHFLFLDESPNYCVRDVVVGSLGTAERKCDPHTTGPNSCENLCTRCGWGHVNVTQRVEEICYCSFSYCCEIQCHKCLRTQYVSLILNSI</sequence>
<evidence type="ECO:0000259" key="10">
    <source>
        <dbReference type="PROSITE" id="PS50250"/>
    </source>
</evidence>
<evidence type="ECO:0000256" key="5">
    <source>
        <dbReference type="ARBA" id="ARBA00022530"/>
    </source>
</evidence>
<dbReference type="EMBL" id="CASHTH010003014">
    <property type="protein sequence ID" value="CAI8038833.1"/>
    <property type="molecule type" value="Genomic_DNA"/>
</dbReference>
<dbReference type="SMART" id="SM00097">
    <property type="entry name" value="WNT1"/>
    <property type="match status" value="1"/>
</dbReference>
<reference evidence="11" key="1">
    <citation type="submission" date="2023-03" db="EMBL/GenBank/DDBJ databases">
        <authorList>
            <person name="Steffen K."/>
            <person name="Cardenas P."/>
        </authorList>
    </citation>
    <scope>NUCLEOTIDE SEQUENCE</scope>
</reference>
<comment type="similarity">
    <text evidence="2 9">Belongs to the Wnt family.</text>
</comment>
<dbReference type="Gene3D" id="1.25.40.990">
    <property type="match status" value="1"/>
</dbReference>
<name>A0AA35SZQ0_GEOBA</name>
<dbReference type="PANTHER" id="PTHR12027">
    <property type="entry name" value="WNT RELATED"/>
    <property type="match status" value="1"/>
</dbReference>
<gene>
    <name evidence="11" type="ORF">GBAR_LOCUS21643</name>
</gene>
<dbReference type="InterPro" id="IPR005817">
    <property type="entry name" value="Wnt"/>
</dbReference>
<organism evidence="11 12">
    <name type="scientific">Geodia barretti</name>
    <name type="common">Barrett's horny sponge</name>
    <dbReference type="NCBI Taxonomy" id="519541"/>
    <lineage>
        <taxon>Eukaryota</taxon>
        <taxon>Metazoa</taxon>
        <taxon>Porifera</taxon>
        <taxon>Demospongiae</taxon>
        <taxon>Heteroscleromorpha</taxon>
        <taxon>Tetractinellida</taxon>
        <taxon>Astrophorina</taxon>
        <taxon>Geodiidae</taxon>
        <taxon>Geodia</taxon>
    </lineage>
</organism>
<evidence type="ECO:0000256" key="8">
    <source>
        <dbReference type="ARBA" id="ARBA00023288"/>
    </source>
</evidence>
<dbReference type="PRINTS" id="PR01349">
    <property type="entry name" value="WNTPROTEIN"/>
</dbReference>
<dbReference type="AlphaFoldDB" id="A0AA35SZQ0"/>
<keyword evidence="6 9" id="KW-0879">Wnt signaling pathway</keyword>
<dbReference type="GO" id="GO:0060070">
    <property type="term" value="P:canonical Wnt signaling pathway"/>
    <property type="evidence" value="ECO:0007669"/>
    <property type="project" value="TreeGrafter"/>
</dbReference>